<feature type="domain" description="FIST" evidence="6">
    <location>
        <begin position="35"/>
        <end position="236"/>
    </location>
</feature>
<protein>
    <submittedName>
        <fullName evidence="8">FIST N-terminal domain-containing protein</fullName>
    </submittedName>
</protein>
<keyword evidence="3" id="KW-0812">Transmembrane</keyword>
<evidence type="ECO:0000256" key="4">
    <source>
        <dbReference type="ARBA" id="ARBA00022989"/>
    </source>
</evidence>
<evidence type="ECO:0000256" key="2">
    <source>
        <dbReference type="ARBA" id="ARBA00022475"/>
    </source>
</evidence>
<comment type="subcellular location">
    <subcellularLocation>
        <location evidence="1">Cell membrane</location>
        <topology evidence="1">Multi-pass membrane protein</topology>
    </subcellularLocation>
</comment>
<dbReference type="Pfam" id="PF08495">
    <property type="entry name" value="FIST"/>
    <property type="match status" value="1"/>
</dbReference>
<dbReference type="InterPro" id="IPR019494">
    <property type="entry name" value="FIST_C"/>
</dbReference>
<feature type="domain" description="FIST C-domain" evidence="7">
    <location>
        <begin position="248"/>
        <end position="395"/>
    </location>
</feature>
<keyword evidence="9" id="KW-1185">Reference proteome</keyword>
<dbReference type="SMART" id="SM00897">
    <property type="entry name" value="FIST"/>
    <property type="match status" value="1"/>
</dbReference>
<keyword evidence="4" id="KW-1133">Transmembrane helix</keyword>
<organism evidence="8 9">
    <name type="scientific">Limnothrix redekei LRLZ20PSL1</name>
    <dbReference type="NCBI Taxonomy" id="3112953"/>
    <lineage>
        <taxon>Bacteria</taxon>
        <taxon>Bacillati</taxon>
        <taxon>Cyanobacteriota</taxon>
        <taxon>Cyanophyceae</taxon>
        <taxon>Pseudanabaenales</taxon>
        <taxon>Pseudanabaenaceae</taxon>
        <taxon>Limnothrix</taxon>
    </lineage>
</organism>
<evidence type="ECO:0000313" key="9">
    <source>
        <dbReference type="Proteomes" id="UP001604335"/>
    </source>
</evidence>
<sequence length="415" mass="45167">MSDQMKWVSAVSKQPSLEAAIDEVSQRVLATLGQPPDLLLVFISSAFSSEYARLMPLLRDRLPARAMAGCGGSGVVGNLDPQQVEEVEDDPALCVMAARLPNVTIHTFHLDREALPDLDGPPQPWIEAIGADPATNPNFLVFADPGLVQMNDLLQGLDYAYPGSVTVGGLASGDSFRESKQLFADYQAYRSGAVGVALSGDMVIEPIVAQGCRPIGQPLWVTECERNIVMQVSIQMDQDTIADKPQAPLKALRQLIEELSDKDRELAQYSLFVGLARDAFRQTLEPGDFLIRNLLGVDPSGGAIAIGDRIRRGQRIQFHLRDADTSAEDLRALLERYLRDRPSEQPDPIGALMFACVGRGQGLYNKANFDSCLLQKYLGLMPVAGFFCNGEIGPVGGTTFIHGYTSVFALFRPKA</sequence>
<evidence type="ECO:0000256" key="3">
    <source>
        <dbReference type="ARBA" id="ARBA00022692"/>
    </source>
</evidence>
<evidence type="ECO:0000259" key="7">
    <source>
        <dbReference type="SMART" id="SM01204"/>
    </source>
</evidence>
<dbReference type="InterPro" id="IPR013702">
    <property type="entry name" value="FIST_domain_N"/>
</dbReference>
<accession>A0ABW7C957</accession>
<keyword evidence="2" id="KW-1003">Cell membrane</keyword>
<reference evidence="9" key="1">
    <citation type="journal article" date="2024" name="Algal Res.">
        <title>Biochemical, toxicological and genomic investigation of a high-biomass producing Limnothrix strain isolated from Italian shallow drinking water reservoir.</title>
        <authorList>
            <person name="Simonazzi M."/>
            <person name="Shishido T.K."/>
            <person name="Delbaje E."/>
            <person name="Wahlsten M."/>
            <person name="Fewer D.P."/>
            <person name="Sivonen K."/>
            <person name="Pezzolesi L."/>
            <person name="Pistocchi R."/>
        </authorList>
    </citation>
    <scope>NUCLEOTIDE SEQUENCE [LARGE SCALE GENOMIC DNA]</scope>
    <source>
        <strain evidence="9">LRLZ20PSL1</strain>
    </source>
</reference>
<evidence type="ECO:0000259" key="6">
    <source>
        <dbReference type="SMART" id="SM00897"/>
    </source>
</evidence>
<dbReference type="InterPro" id="IPR016741">
    <property type="entry name" value="UCP018953"/>
</dbReference>
<dbReference type="Proteomes" id="UP001604335">
    <property type="component" value="Unassembled WGS sequence"/>
</dbReference>
<comment type="caution">
    <text evidence="8">The sequence shown here is derived from an EMBL/GenBank/DDBJ whole genome shotgun (WGS) entry which is preliminary data.</text>
</comment>
<dbReference type="EMBL" id="JAZAQF010000017">
    <property type="protein sequence ID" value="MFG3816654.1"/>
    <property type="molecule type" value="Genomic_DNA"/>
</dbReference>
<proteinExistence type="predicted"/>
<dbReference type="PIRSF" id="PIRSF018953">
    <property type="entry name" value="UCP018953"/>
    <property type="match status" value="1"/>
</dbReference>
<keyword evidence="5" id="KW-0472">Membrane</keyword>
<name>A0ABW7C957_9CYAN</name>
<dbReference type="SMART" id="SM01204">
    <property type="entry name" value="FIST_C"/>
    <property type="match status" value="1"/>
</dbReference>
<gene>
    <name evidence="8" type="ORF">VPK24_03315</name>
</gene>
<dbReference type="Pfam" id="PF10442">
    <property type="entry name" value="FIST_C"/>
    <property type="match status" value="1"/>
</dbReference>
<evidence type="ECO:0000256" key="5">
    <source>
        <dbReference type="ARBA" id="ARBA00023136"/>
    </source>
</evidence>
<dbReference type="RefSeq" id="WP_393010703.1">
    <property type="nucleotide sequence ID" value="NZ_JAZAQF010000017.1"/>
</dbReference>
<dbReference type="PANTHER" id="PTHR14939:SF5">
    <property type="entry name" value="F-BOX ONLY PROTEIN 22"/>
    <property type="match status" value="1"/>
</dbReference>
<evidence type="ECO:0000256" key="1">
    <source>
        <dbReference type="ARBA" id="ARBA00004651"/>
    </source>
</evidence>
<dbReference type="PANTHER" id="PTHR14939">
    <property type="entry name" value="F-BOX ONLY PROTEIN 22"/>
    <property type="match status" value="1"/>
</dbReference>
<evidence type="ECO:0000313" key="8">
    <source>
        <dbReference type="EMBL" id="MFG3816654.1"/>
    </source>
</evidence>